<keyword evidence="3" id="KW-0547">Nucleotide-binding</keyword>
<keyword evidence="5" id="KW-0067">ATP-binding</keyword>
<evidence type="ECO:0000313" key="16">
    <source>
        <dbReference type="EMBL" id="MDP2489782.1"/>
    </source>
</evidence>
<evidence type="ECO:0000256" key="3">
    <source>
        <dbReference type="ARBA" id="ARBA00022741"/>
    </source>
</evidence>
<dbReference type="InterPro" id="IPR011611">
    <property type="entry name" value="PfkB_dom"/>
</dbReference>
<dbReference type="GO" id="GO:0005524">
    <property type="term" value="F:ATP binding"/>
    <property type="evidence" value="ECO:0007669"/>
    <property type="project" value="UniProtKB-KW"/>
</dbReference>
<evidence type="ECO:0000256" key="8">
    <source>
        <dbReference type="ARBA" id="ARBA00044254"/>
    </source>
</evidence>
<keyword evidence="2" id="KW-0808">Transferase</keyword>
<accession>A0ABD5A971</accession>
<dbReference type="InterPro" id="IPR002173">
    <property type="entry name" value="Carboh/pur_kinase_PfkB_CS"/>
</dbReference>
<evidence type="ECO:0000256" key="1">
    <source>
        <dbReference type="ARBA" id="ARBA00010688"/>
    </source>
</evidence>
<evidence type="ECO:0000256" key="2">
    <source>
        <dbReference type="ARBA" id="ARBA00022679"/>
    </source>
</evidence>
<dbReference type="CDD" id="cd01166">
    <property type="entry name" value="KdgK"/>
    <property type="match status" value="1"/>
</dbReference>
<evidence type="ECO:0000256" key="6">
    <source>
        <dbReference type="ARBA" id="ARBA00023277"/>
    </source>
</evidence>
<dbReference type="RefSeq" id="WP_102491004.1">
    <property type="nucleotide sequence ID" value="NZ_JAUYVK010000008.1"/>
</dbReference>
<dbReference type="FunFam" id="3.40.1190.20:FF:000011">
    <property type="entry name" value="2-dehydro-3-deoxygluconokinase, putative"/>
    <property type="match status" value="1"/>
</dbReference>
<evidence type="ECO:0000256" key="7">
    <source>
        <dbReference type="ARBA" id="ARBA00043951"/>
    </source>
</evidence>
<evidence type="ECO:0000256" key="12">
    <source>
        <dbReference type="ARBA" id="ARBA00067931"/>
    </source>
</evidence>
<name>A0ABD5A971_VIBSP</name>
<comment type="catalytic activity">
    <reaction evidence="9">
        <text>2-dehydro-3-deoxy-D-gluconate + ATP = 2-dehydro-3-deoxy-6-phospho-D-gluconate + ADP + H(+)</text>
        <dbReference type="Rhea" id="RHEA:14797"/>
        <dbReference type="ChEBI" id="CHEBI:15378"/>
        <dbReference type="ChEBI" id="CHEBI:30616"/>
        <dbReference type="ChEBI" id="CHEBI:57569"/>
        <dbReference type="ChEBI" id="CHEBI:57990"/>
        <dbReference type="ChEBI" id="CHEBI:456216"/>
        <dbReference type="EC" id="2.7.1.45"/>
    </reaction>
</comment>
<dbReference type="Pfam" id="PF00294">
    <property type="entry name" value="PfkB"/>
    <property type="match status" value="1"/>
</dbReference>
<evidence type="ECO:0000259" key="15">
    <source>
        <dbReference type="Pfam" id="PF00294"/>
    </source>
</evidence>
<dbReference type="InterPro" id="IPR050306">
    <property type="entry name" value="PfkB_Carbo_kinase"/>
</dbReference>
<comment type="similarity">
    <text evidence="1">Belongs to the carbohydrate kinase PfkB family.</text>
</comment>
<evidence type="ECO:0000313" key="17">
    <source>
        <dbReference type="Proteomes" id="UP001177883"/>
    </source>
</evidence>
<feature type="domain" description="Carbohydrate kinase PfkB" evidence="15">
    <location>
        <begin position="4"/>
        <end position="303"/>
    </location>
</feature>
<evidence type="ECO:0000256" key="9">
    <source>
        <dbReference type="ARBA" id="ARBA00050729"/>
    </source>
</evidence>
<dbReference type="Gene3D" id="3.40.1190.20">
    <property type="match status" value="1"/>
</dbReference>
<dbReference type="EMBL" id="JAUYVK010000008">
    <property type="protein sequence ID" value="MDP2489782.1"/>
    <property type="molecule type" value="Genomic_DNA"/>
</dbReference>
<organism evidence="16 17">
    <name type="scientific">Vibrio splendidus</name>
    <dbReference type="NCBI Taxonomy" id="29497"/>
    <lineage>
        <taxon>Bacteria</taxon>
        <taxon>Pseudomonadati</taxon>
        <taxon>Pseudomonadota</taxon>
        <taxon>Gammaproteobacteria</taxon>
        <taxon>Vibrionales</taxon>
        <taxon>Vibrionaceae</taxon>
        <taxon>Vibrio</taxon>
    </lineage>
</organism>
<dbReference type="GO" id="GO:0008673">
    <property type="term" value="F:2-dehydro-3-deoxygluconokinase activity"/>
    <property type="evidence" value="ECO:0007669"/>
    <property type="project" value="UniProtKB-EC"/>
</dbReference>
<evidence type="ECO:0000256" key="11">
    <source>
        <dbReference type="ARBA" id="ARBA00066369"/>
    </source>
</evidence>
<keyword evidence="6" id="KW-0119">Carbohydrate metabolism</keyword>
<dbReference type="PROSITE" id="PS00584">
    <property type="entry name" value="PFKB_KINASES_2"/>
    <property type="match status" value="1"/>
</dbReference>
<dbReference type="AlphaFoldDB" id="A0ABD5A971"/>
<proteinExistence type="inferred from homology"/>
<dbReference type="PANTHER" id="PTHR43085">
    <property type="entry name" value="HEXOKINASE FAMILY MEMBER"/>
    <property type="match status" value="1"/>
</dbReference>
<dbReference type="PANTHER" id="PTHR43085:SF15">
    <property type="entry name" value="2-DEHYDRO-3-DEOXYGLUCONOKINASE"/>
    <property type="match status" value="1"/>
</dbReference>
<dbReference type="EC" id="2.7.1.45" evidence="11"/>
<comment type="pathway">
    <text evidence="7">Carbohydrate acid metabolism; 2-dehydro-3-deoxy-D-gluconate degradation; D-glyceraldehyde 3-phosphate and pyruvate from 2-dehydro-3-deoxy-D-gluconate: step 1/2.</text>
</comment>
<dbReference type="Proteomes" id="UP001177883">
    <property type="component" value="Unassembled WGS sequence"/>
</dbReference>
<evidence type="ECO:0000256" key="5">
    <source>
        <dbReference type="ARBA" id="ARBA00022840"/>
    </source>
</evidence>
<dbReference type="InterPro" id="IPR029056">
    <property type="entry name" value="Ribokinase-like"/>
</dbReference>
<keyword evidence="4 16" id="KW-0418">Kinase</keyword>
<evidence type="ECO:0000256" key="10">
    <source>
        <dbReference type="ARBA" id="ARBA00054997"/>
    </source>
</evidence>
<comment type="function">
    <text evidence="10">Catalyzes the phosphorylation of 2-keto-3-deoxygluconate (KDG) to produce 2-keto-3-deoxy-6-phosphogluconate (KDPG).</text>
</comment>
<evidence type="ECO:0000256" key="14">
    <source>
        <dbReference type="ARBA" id="ARBA00080545"/>
    </source>
</evidence>
<evidence type="ECO:0000256" key="4">
    <source>
        <dbReference type="ARBA" id="ARBA00022777"/>
    </source>
</evidence>
<sequence>MQAKNIAIIGECMIELSGTPFGEMRQSFGGDTLNAAIYLKRMSHEQVNTYYVTAIGDDKLSSMMRACWSDEGINTSLVAFDNKHSTGLYMIHVDNEGERSFQYWRSQSAAKYLLKHPMFSSINRQLVDSDLIFLSGISLAILSTTDRNALMQLLAEYRDRGIEIAFDSNYRPALWDSLAAAQSAYQAMLFACDIALVTFDDEQQIWADKTPQYTLARLRKLGVKKAIVKLGESGCLCQEFSQQEEPEHIEAFTVNHIVDTTSAGDSFNGAFLALYTNGKTLASCCMAGNLLASHVIQHKGAVVSKNITQPIYESIKELL</sequence>
<reference evidence="16" key="1">
    <citation type="submission" date="2023-07" db="EMBL/GenBank/DDBJ databases">
        <title>Genome content predicts the carbon catabolic preferences of heterotrophic bacteria.</title>
        <authorList>
            <person name="Gralka M."/>
        </authorList>
    </citation>
    <scope>NUCLEOTIDE SEQUENCE</scope>
    <source>
        <strain evidence="16">6E03</strain>
    </source>
</reference>
<comment type="caution">
    <text evidence="16">The sequence shown here is derived from an EMBL/GenBank/DDBJ whole genome shotgun (WGS) entry which is preliminary data.</text>
</comment>
<evidence type="ECO:0000256" key="13">
    <source>
        <dbReference type="ARBA" id="ARBA00075711"/>
    </source>
</evidence>
<protein>
    <recommendedName>
        <fullName evidence="12">2-dehydro-3-deoxygluconokinase</fullName>
        <ecNumber evidence="11">2.7.1.45</ecNumber>
    </recommendedName>
    <alternativeName>
        <fullName evidence="13">2-keto-3-deoxygluconokinase</fullName>
    </alternativeName>
    <alternativeName>
        <fullName evidence="14">3-deoxy-2-oxo-D-gluconate kinase</fullName>
    </alternativeName>
    <alternativeName>
        <fullName evidence="8">KDG kinase</fullName>
    </alternativeName>
</protein>
<gene>
    <name evidence="16" type="ORF">Q8W38_10580</name>
</gene>
<dbReference type="SUPFAM" id="SSF53613">
    <property type="entry name" value="Ribokinase-like"/>
    <property type="match status" value="1"/>
</dbReference>